<feature type="domain" description="Initiator Rep protein WH1" evidence="2">
    <location>
        <begin position="15"/>
        <end position="164"/>
    </location>
</feature>
<dbReference type="InterPro" id="IPR036390">
    <property type="entry name" value="WH_DNA-bd_sf"/>
</dbReference>
<evidence type="ECO:0000259" key="3">
    <source>
        <dbReference type="Pfam" id="PF06430"/>
    </source>
</evidence>
<dbReference type="InterPro" id="IPR000525">
    <property type="entry name" value="Initiator_Rep_WH1"/>
</dbReference>
<dbReference type="SUPFAM" id="SSF46785">
    <property type="entry name" value="Winged helix' DNA-binding domain"/>
    <property type="match status" value="2"/>
</dbReference>
<reference evidence="4" key="1">
    <citation type="submission" date="2023-02" db="EMBL/GenBank/DDBJ databases">
        <title>Complete genome sequence of Limosilactobacillus reuteri SRCM217616 isolated from Bos taurus feces.</title>
        <authorList>
            <person name="Yang H.-G."/>
            <person name="Kim J.-W."/>
            <person name="Ha G.-S."/>
            <person name="Yang H.-J."/>
            <person name="Jeong D.-Y."/>
        </authorList>
    </citation>
    <scope>NUCLEOTIDE SEQUENCE</scope>
    <source>
        <strain evidence="4">SRCM217616</strain>
    </source>
</reference>
<dbReference type="GO" id="GO:0006270">
    <property type="term" value="P:DNA replication initiation"/>
    <property type="evidence" value="ECO:0007669"/>
    <property type="project" value="InterPro"/>
</dbReference>
<accession>A0AAW6JES2</accession>
<sequence length="382" mass="44822">MAMDPEEKAKFVDRTVVEHNDLISSVAKMDKVPLKMFELAVSNLDIDEPPKDNTIHLSKKELFSFFNVHSTSVNYRFKRAVERMQRQAYFEIREDNGKKGFRYRRIVPIPYIEWNDYNDDVILRFDQAIIPYLIELKKNFTQYALTDIIELKSKYSVILYRWLSMNYSQYEYYLGHGGRTKVQLSKLKNPTISVEELRRLTDTLGEYERMSTFTLWILKKPCEEITEYTHLKVDFEKIKEGRSVKAIRFHVSAAPQGRLPRKAGNKAAERQQELKKANSEIYADAMASDYTKWLTKVLMLSPNDLMNQKLMIYLFEHVYPQYDELKKLGGGGVKGNHKVQAHIRYVSNRWTPSDDGRKNNKARYLDVAIAGYLVQVRGNQIR</sequence>
<evidence type="ECO:0000313" key="5">
    <source>
        <dbReference type="Proteomes" id="UP001217945"/>
    </source>
</evidence>
<organism evidence="4 5">
    <name type="scientific">Limosilactobacillus reuteri</name>
    <name type="common">Lactobacillus reuteri</name>
    <dbReference type="NCBI Taxonomy" id="1598"/>
    <lineage>
        <taxon>Bacteria</taxon>
        <taxon>Bacillati</taxon>
        <taxon>Bacillota</taxon>
        <taxon>Bacilli</taxon>
        <taxon>Lactobacillales</taxon>
        <taxon>Lactobacillaceae</taxon>
        <taxon>Limosilactobacillus</taxon>
    </lineage>
</organism>
<gene>
    <name evidence="4" type="ORF">PSQ53_10750</name>
</gene>
<dbReference type="EMBL" id="JAQTKT010000002">
    <property type="protein sequence ID" value="MDD1383375.1"/>
    <property type="molecule type" value="Genomic_DNA"/>
</dbReference>
<feature type="domain" description="Lactococcus lactis RepB C-terminal" evidence="3">
    <location>
        <begin position="271"/>
        <end position="377"/>
    </location>
</feature>
<comment type="similarity">
    <text evidence="1">Belongs to the initiator RepB protein family.</text>
</comment>
<dbReference type="InterPro" id="IPR036388">
    <property type="entry name" value="WH-like_DNA-bd_sf"/>
</dbReference>
<dbReference type="Pfam" id="PF21205">
    <property type="entry name" value="Rep3_C"/>
    <property type="match status" value="1"/>
</dbReference>
<dbReference type="InterPro" id="IPR010931">
    <property type="entry name" value="L_lactis_RepB_C"/>
</dbReference>
<name>A0AAW6JES2_LIMRT</name>
<dbReference type="Pfam" id="PF01051">
    <property type="entry name" value="Rep3_N"/>
    <property type="match status" value="1"/>
</dbReference>
<comment type="caution">
    <text evidence="4">The sequence shown here is derived from an EMBL/GenBank/DDBJ whole genome shotgun (WGS) entry which is preliminary data.</text>
</comment>
<dbReference type="Gene3D" id="1.10.10.10">
    <property type="entry name" value="Winged helix-like DNA-binding domain superfamily/Winged helix DNA-binding domain"/>
    <property type="match status" value="2"/>
</dbReference>
<dbReference type="AlphaFoldDB" id="A0AAW6JES2"/>
<evidence type="ECO:0000313" key="4">
    <source>
        <dbReference type="EMBL" id="MDD1383375.1"/>
    </source>
</evidence>
<proteinExistence type="inferred from homology"/>
<dbReference type="Proteomes" id="UP001217945">
    <property type="component" value="Unassembled WGS sequence"/>
</dbReference>
<evidence type="ECO:0000259" key="2">
    <source>
        <dbReference type="Pfam" id="PF01051"/>
    </source>
</evidence>
<evidence type="ECO:0000256" key="1">
    <source>
        <dbReference type="ARBA" id="ARBA00038283"/>
    </source>
</evidence>
<dbReference type="GO" id="GO:0003887">
    <property type="term" value="F:DNA-directed DNA polymerase activity"/>
    <property type="evidence" value="ECO:0007669"/>
    <property type="project" value="InterPro"/>
</dbReference>
<protein>
    <submittedName>
        <fullName evidence="4">RepB family plasmid replication initiator protein</fullName>
    </submittedName>
</protein>
<dbReference type="RefSeq" id="WP_273774851.1">
    <property type="nucleotide sequence ID" value="NZ_JAQTKT010000002.1"/>
</dbReference>
<dbReference type="Pfam" id="PF06430">
    <property type="entry name" value="L_lactis_RepB_C"/>
    <property type="match status" value="1"/>
</dbReference>